<keyword evidence="1" id="KW-1133">Transmembrane helix</keyword>
<gene>
    <name evidence="2" type="ORF">LITE_LOCUS38371</name>
</gene>
<feature type="transmembrane region" description="Helical" evidence="1">
    <location>
        <begin position="50"/>
        <end position="67"/>
    </location>
</feature>
<evidence type="ECO:0000256" key="1">
    <source>
        <dbReference type="SAM" id="Phobius"/>
    </source>
</evidence>
<accession>A0AAV0PGK0</accession>
<organism evidence="2 3">
    <name type="scientific">Linum tenue</name>
    <dbReference type="NCBI Taxonomy" id="586396"/>
    <lineage>
        <taxon>Eukaryota</taxon>
        <taxon>Viridiplantae</taxon>
        <taxon>Streptophyta</taxon>
        <taxon>Embryophyta</taxon>
        <taxon>Tracheophyta</taxon>
        <taxon>Spermatophyta</taxon>
        <taxon>Magnoliopsida</taxon>
        <taxon>eudicotyledons</taxon>
        <taxon>Gunneridae</taxon>
        <taxon>Pentapetalae</taxon>
        <taxon>rosids</taxon>
        <taxon>fabids</taxon>
        <taxon>Malpighiales</taxon>
        <taxon>Linaceae</taxon>
        <taxon>Linum</taxon>
    </lineage>
</organism>
<sequence length="94" mass="10602">MSLMMWLTTKAGTIAGSLFTARSVLSFLSACSVHPNFTVCRSSMFCIRQYIVGICLGFYCGLALLWIRLKVVFFNCYVLLKGIRNCDIQIQDQC</sequence>
<dbReference type="Proteomes" id="UP001154282">
    <property type="component" value="Unassembled WGS sequence"/>
</dbReference>
<name>A0AAV0PGK0_9ROSI</name>
<keyword evidence="1" id="KW-0812">Transmembrane</keyword>
<keyword evidence="3" id="KW-1185">Reference proteome</keyword>
<dbReference type="AlphaFoldDB" id="A0AAV0PGK0"/>
<proteinExistence type="predicted"/>
<dbReference type="EMBL" id="CAMGYJ010000009">
    <property type="protein sequence ID" value="CAI0469975.1"/>
    <property type="molecule type" value="Genomic_DNA"/>
</dbReference>
<keyword evidence="1" id="KW-0472">Membrane</keyword>
<evidence type="ECO:0000313" key="3">
    <source>
        <dbReference type="Proteomes" id="UP001154282"/>
    </source>
</evidence>
<protein>
    <submittedName>
        <fullName evidence="2">Uncharacterized protein</fullName>
    </submittedName>
</protein>
<comment type="caution">
    <text evidence="2">The sequence shown here is derived from an EMBL/GenBank/DDBJ whole genome shotgun (WGS) entry which is preliminary data.</text>
</comment>
<evidence type="ECO:0000313" key="2">
    <source>
        <dbReference type="EMBL" id="CAI0469975.1"/>
    </source>
</evidence>
<reference evidence="2" key="1">
    <citation type="submission" date="2022-08" db="EMBL/GenBank/DDBJ databases">
        <authorList>
            <person name="Gutierrez-Valencia J."/>
        </authorList>
    </citation>
    <scope>NUCLEOTIDE SEQUENCE</scope>
</reference>